<keyword evidence="2" id="KW-0969">Cilium</keyword>
<organism evidence="2 3">
    <name type="scientific">Caulobacter rhizosphaerae</name>
    <dbReference type="NCBI Taxonomy" id="2010972"/>
    <lineage>
        <taxon>Bacteria</taxon>
        <taxon>Pseudomonadati</taxon>
        <taxon>Pseudomonadota</taxon>
        <taxon>Alphaproteobacteria</taxon>
        <taxon>Caulobacterales</taxon>
        <taxon>Caulobacteraceae</taxon>
        <taxon>Caulobacter</taxon>
    </lineage>
</organism>
<feature type="transmembrane region" description="Helical" evidence="1">
    <location>
        <begin position="227"/>
        <end position="246"/>
    </location>
</feature>
<keyword evidence="1" id="KW-1133">Transmembrane helix</keyword>
<dbReference type="RefSeq" id="WP_310029411.1">
    <property type="nucleotide sequence ID" value="NZ_JAVDRL010000002.1"/>
</dbReference>
<keyword evidence="3" id="KW-1185">Reference proteome</keyword>
<dbReference type="Proteomes" id="UP001262754">
    <property type="component" value="Unassembled WGS sequence"/>
</dbReference>
<feature type="transmembrane region" description="Helical" evidence="1">
    <location>
        <begin position="21"/>
        <end position="39"/>
    </location>
</feature>
<feature type="transmembrane region" description="Helical" evidence="1">
    <location>
        <begin position="45"/>
        <end position="64"/>
    </location>
</feature>
<name>A0ABU1MVC5_9CAUL</name>
<keyword evidence="2" id="KW-0282">Flagellum</keyword>
<protein>
    <submittedName>
        <fullName evidence="2">Flagellar biosynthesis protein FliQ</fullName>
    </submittedName>
</protein>
<accession>A0ABU1MVC5</accession>
<evidence type="ECO:0000256" key="1">
    <source>
        <dbReference type="SAM" id="Phobius"/>
    </source>
</evidence>
<comment type="caution">
    <text evidence="2">The sequence shown here is derived from an EMBL/GenBank/DDBJ whole genome shotgun (WGS) entry which is preliminary data.</text>
</comment>
<keyword evidence="2" id="KW-0966">Cell projection</keyword>
<feature type="transmembrane region" description="Helical" evidence="1">
    <location>
        <begin position="188"/>
        <end position="215"/>
    </location>
</feature>
<keyword evidence="1" id="KW-0472">Membrane</keyword>
<gene>
    <name evidence="2" type="ORF">J2800_000862</name>
</gene>
<feature type="transmembrane region" description="Helical" evidence="1">
    <location>
        <begin position="149"/>
        <end position="168"/>
    </location>
</feature>
<keyword evidence="1" id="KW-0812">Transmembrane</keyword>
<sequence length="262" mass="26858">MAEGSAAIGRTVRAGMAGWAPALRTCWAALVAGAVLGLLPRAPGVAFLGLPLELAATTVAYGALYRHAFDGPAGFQGLRWGAVEWRLLAVQVLVTVILTVVMAVLLVLVGAVVVGVAKSNAPGLDITSVDAWRAALGGPGTLAASLPPLLSMAIMVWLFLRLSLAPAATMDLGRIQVLSAFGRSRGAVLVLAAAGAVLAAPAIILVVLIGYLRAIAGFAEGTLVPELVSVALVFFYLIPVWTAALVDVYRVQPAPPPGTLRT</sequence>
<dbReference type="EMBL" id="JAVDRL010000002">
    <property type="protein sequence ID" value="MDR6530138.1"/>
    <property type="molecule type" value="Genomic_DNA"/>
</dbReference>
<proteinExistence type="predicted"/>
<feature type="transmembrane region" description="Helical" evidence="1">
    <location>
        <begin position="85"/>
        <end position="114"/>
    </location>
</feature>
<evidence type="ECO:0000313" key="3">
    <source>
        <dbReference type="Proteomes" id="UP001262754"/>
    </source>
</evidence>
<reference evidence="2 3" key="1">
    <citation type="submission" date="2023-07" db="EMBL/GenBank/DDBJ databases">
        <title>Sorghum-associated microbial communities from plants grown in Nebraska, USA.</title>
        <authorList>
            <person name="Schachtman D."/>
        </authorList>
    </citation>
    <scope>NUCLEOTIDE SEQUENCE [LARGE SCALE GENOMIC DNA]</scope>
    <source>
        <strain evidence="2 3">DS2154</strain>
    </source>
</reference>
<evidence type="ECO:0000313" key="2">
    <source>
        <dbReference type="EMBL" id="MDR6530138.1"/>
    </source>
</evidence>